<keyword evidence="6" id="KW-0413">Isomerase</keyword>
<comment type="function">
    <text evidence="2">Converts N-acetylmannosamine-6-phosphate (ManNAc-6-P) to N-acetylglucosamine-6-phosphate (GlcNAc-6-P).</text>
</comment>
<dbReference type="PANTHER" id="PTHR36204:SF1">
    <property type="entry name" value="N-ACETYLMANNOSAMINE-6-PHOSPHATE 2-EPIMERASE-RELATED"/>
    <property type="match status" value="1"/>
</dbReference>
<comment type="pathway">
    <text evidence="3">Amino-sugar metabolism; N-acetylneuraminate degradation; D-fructose 6-phosphate from N-acetylneuraminate: step 3/5.</text>
</comment>
<dbReference type="SUPFAM" id="SSF53067">
    <property type="entry name" value="Actin-like ATPase domain"/>
    <property type="match status" value="1"/>
</dbReference>
<evidence type="ECO:0000313" key="9">
    <source>
        <dbReference type="EMBL" id="GAA1660246.1"/>
    </source>
</evidence>
<comment type="caution">
    <text evidence="9">The sequence shown here is derived from an EMBL/GenBank/DDBJ whole genome shotgun (WGS) entry which is preliminary data.</text>
</comment>
<evidence type="ECO:0000259" key="8">
    <source>
        <dbReference type="Pfam" id="PF01869"/>
    </source>
</evidence>
<reference evidence="9 10" key="1">
    <citation type="journal article" date="2019" name="Int. J. Syst. Evol. Microbiol.">
        <title>The Global Catalogue of Microorganisms (GCM) 10K type strain sequencing project: providing services to taxonomists for standard genome sequencing and annotation.</title>
        <authorList>
            <consortium name="The Broad Institute Genomics Platform"/>
            <consortium name="The Broad Institute Genome Sequencing Center for Infectious Disease"/>
            <person name="Wu L."/>
            <person name="Ma J."/>
        </authorList>
    </citation>
    <scope>NUCLEOTIDE SEQUENCE [LARGE SCALE GENOMIC DNA]</scope>
    <source>
        <strain evidence="9 10">JCM 14718</strain>
    </source>
</reference>
<dbReference type="SUPFAM" id="SSF51366">
    <property type="entry name" value="Ribulose-phoshate binding barrel"/>
    <property type="match status" value="1"/>
</dbReference>
<keyword evidence="7" id="KW-0119">Carbohydrate metabolism</keyword>
<dbReference type="InterPro" id="IPR013785">
    <property type="entry name" value="Aldolase_TIM"/>
</dbReference>
<evidence type="ECO:0000256" key="5">
    <source>
        <dbReference type="ARBA" id="ARBA00013180"/>
    </source>
</evidence>
<name>A0ABN2FW94_9ACTN</name>
<dbReference type="InterPro" id="IPR043129">
    <property type="entry name" value="ATPase_NBD"/>
</dbReference>
<keyword evidence="10" id="KW-1185">Reference proteome</keyword>
<gene>
    <name evidence="9" type="ORF">GCM10009765_07090</name>
</gene>
<dbReference type="Pfam" id="PF04131">
    <property type="entry name" value="NanE"/>
    <property type="match status" value="1"/>
</dbReference>
<comment type="similarity">
    <text evidence="4">Belongs to the NanE family.</text>
</comment>
<dbReference type="Proteomes" id="UP001500618">
    <property type="component" value="Unassembled WGS sequence"/>
</dbReference>
<dbReference type="EC" id="5.1.3.9" evidence="5"/>
<dbReference type="InterPro" id="IPR002731">
    <property type="entry name" value="ATPase_BadF"/>
</dbReference>
<evidence type="ECO:0000256" key="3">
    <source>
        <dbReference type="ARBA" id="ARBA00005081"/>
    </source>
</evidence>
<dbReference type="Gene3D" id="3.30.420.40">
    <property type="match status" value="2"/>
</dbReference>
<dbReference type="EMBL" id="BAAANY010000002">
    <property type="protein sequence ID" value="GAA1660246.1"/>
    <property type="molecule type" value="Genomic_DNA"/>
</dbReference>
<organism evidence="9 10">
    <name type="scientific">Fodinicola feengrottensis</name>
    <dbReference type="NCBI Taxonomy" id="435914"/>
    <lineage>
        <taxon>Bacteria</taxon>
        <taxon>Bacillati</taxon>
        <taxon>Actinomycetota</taxon>
        <taxon>Actinomycetes</taxon>
        <taxon>Mycobacteriales</taxon>
        <taxon>Fodinicola</taxon>
    </lineage>
</organism>
<dbReference type="Gene3D" id="3.20.20.70">
    <property type="entry name" value="Aldolase class I"/>
    <property type="match status" value="1"/>
</dbReference>
<accession>A0ABN2FW94</accession>
<proteinExistence type="inferred from homology"/>
<evidence type="ECO:0000313" key="10">
    <source>
        <dbReference type="Proteomes" id="UP001500618"/>
    </source>
</evidence>
<comment type="catalytic activity">
    <reaction evidence="1">
        <text>an N-acyl-D-glucosamine 6-phosphate = an N-acyl-D-mannosamine 6-phosphate</text>
        <dbReference type="Rhea" id="RHEA:23932"/>
        <dbReference type="ChEBI" id="CHEBI:57599"/>
        <dbReference type="ChEBI" id="CHEBI:57666"/>
        <dbReference type="EC" id="5.1.3.9"/>
    </reaction>
</comment>
<evidence type="ECO:0000256" key="2">
    <source>
        <dbReference type="ARBA" id="ARBA00002147"/>
    </source>
</evidence>
<dbReference type="InterPro" id="IPR007260">
    <property type="entry name" value="NanE"/>
</dbReference>
<evidence type="ECO:0000256" key="4">
    <source>
        <dbReference type="ARBA" id="ARBA00007439"/>
    </source>
</evidence>
<feature type="domain" description="ATPase BadF/BadG/BcrA/BcrD type" evidence="8">
    <location>
        <begin position="38"/>
        <end position="272"/>
    </location>
</feature>
<sequence>MMAAPRWVAIDGGQSGLRLVAGPEPASGAGPGFSYRGGDPVGAVARAVRAAAADAGLTGPVDVACLGLTGNPTDPDDSQRLAAAVGGALDATEVRLCEDMVTAHAGALPSRQGVVVAAGSGVVCLGVGADAAIHKVDGGGYLFGDVGSGFAIGRAGVRAVLAARDGRGRPTTLTARAENFYGGVRNLAVRLASSDALVAEVAGFAIDVFAAAAHDPVAAAIVADAAAGLAHSIVVTVRRLSRTEPVTVAYTGSLFQAGEIFLGPIRSRLAEVVPTATFVPAAGTPLDGAKLLAQGSLGPYARLVRVYRPEPLPIVSTMDSLPFPAGSLVVSCQAWYGNPLHGPESMALMAAAAAAGGALGVRANGPSDVAAIRSTVDLPIIGINKLGDPGGVYITPTVAAAAEVVRAGASMVAIDGTDRPRPDGSTLADQISGIHNELGVQVMADVDSLAAGIAARQAGADLIATTLSGYTGGPVPDDPDVELVAALVDRLDCPVLAEGRYWTPDQVRAAITAGAYAVIVGTAVTNPMAITTRLLKAMQ</sequence>
<evidence type="ECO:0000256" key="7">
    <source>
        <dbReference type="ARBA" id="ARBA00023277"/>
    </source>
</evidence>
<dbReference type="Pfam" id="PF01869">
    <property type="entry name" value="BcrAD_BadFG"/>
    <property type="match status" value="1"/>
</dbReference>
<evidence type="ECO:0000256" key="6">
    <source>
        <dbReference type="ARBA" id="ARBA00023235"/>
    </source>
</evidence>
<dbReference type="NCBIfam" id="NF002231">
    <property type="entry name" value="PRK01130.1"/>
    <property type="match status" value="1"/>
</dbReference>
<evidence type="ECO:0000256" key="1">
    <source>
        <dbReference type="ARBA" id="ARBA00000056"/>
    </source>
</evidence>
<dbReference type="InterPro" id="IPR011060">
    <property type="entry name" value="RibuloseP-bd_barrel"/>
</dbReference>
<protein>
    <recommendedName>
        <fullName evidence="5">N-acylglucosamine-6-phosphate 2-epimerase</fullName>
        <ecNumber evidence="5">5.1.3.9</ecNumber>
    </recommendedName>
</protein>
<dbReference type="PANTHER" id="PTHR36204">
    <property type="entry name" value="N-ACETYLMANNOSAMINE-6-PHOSPHATE 2-EPIMERASE-RELATED"/>
    <property type="match status" value="1"/>
</dbReference>